<comment type="caution">
    <text evidence="2">The sequence shown here is derived from an EMBL/GenBank/DDBJ whole genome shotgun (WGS) entry which is preliminary data.</text>
</comment>
<sequence length="72" mass="7780">MLAQDKEHFGSDTSHEEEMLGIFRGSAELNRTSALHLLASLRGLTLPAGRSRGGSPPREEQVPAAIRNGQLL</sequence>
<evidence type="ECO:0000256" key="1">
    <source>
        <dbReference type="SAM" id="MobiDB-lite"/>
    </source>
</evidence>
<name>A0A3L7K2L4_9BACI</name>
<proteinExistence type="predicted"/>
<dbReference type="EMBL" id="RCVZ01000002">
    <property type="protein sequence ID" value="RLQ97306.1"/>
    <property type="molecule type" value="Genomic_DNA"/>
</dbReference>
<protein>
    <submittedName>
        <fullName evidence="2">Uncharacterized protein</fullName>
    </submittedName>
</protein>
<dbReference type="AlphaFoldDB" id="A0A3L7K2L4"/>
<accession>A0A3L7K2L4</accession>
<reference evidence="2 3" key="1">
    <citation type="submission" date="2018-10" db="EMBL/GenBank/DDBJ databases">
        <title>Falsibacillus sp. genome draft.</title>
        <authorList>
            <person name="Shi S."/>
        </authorList>
    </citation>
    <scope>NUCLEOTIDE SEQUENCE [LARGE SCALE GENOMIC DNA]</scope>
    <source>
        <strain evidence="2 3">GY 10110</strain>
    </source>
</reference>
<evidence type="ECO:0000313" key="3">
    <source>
        <dbReference type="Proteomes" id="UP000276770"/>
    </source>
</evidence>
<organism evidence="2 3">
    <name type="scientific">Falsibacillus albus</name>
    <dbReference type="NCBI Taxonomy" id="2478915"/>
    <lineage>
        <taxon>Bacteria</taxon>
        <taxon>Bacillati</taxon>
        <taxon>Bacillota</taxon>
        <taxon>Bacilli</taxon>
        <taxon>Bacillales</taxon>
        <taxon>Bacillaceae</taxon>
        <taxon>Falsibacillus</taxon>
    </lineage>
</organism>
<dbReference type="Proteomes" id="UP000276770">
    <property type="component" value="Unassembled WGS sequence"/>
</dbReference>
<keyword evidence="3" id="KW-1185">Reference proteome</keyword>
<feature type="region of interest" description="Disordered" evidence="1">
    <location>
        <begin position="46"/>
        <end position="72"/>
    </location>
</feature>
<gene>
    <name evidence="2" type="ORF">D9X91_03920</name>
</gene>
<evidence type="ECO:0000313" key="2">
    <source>
        <dbReference type="EMBL" id="RLQ97306.1"/>
    </source>
</evidence>